<evidence type="ECO:0000313" key="2">
    <source>
        <dbReference type="EMBL" id="SKA62692.1"/>
    </source>
</evidence>
<dbReference type="EMBL" id="FUYA01000001">
    <property type="protein sequence ID" value="SKA62692.1"/>
    <property type="molecule type" value="Genomic_DNA"/>
</dbReference>
<dbReference type="Proteomes" id="UP000189733">
    <property type="component" value="Unassembled WGS sequence"/>
</dbReference>
<name>A0A1T4VCK4_9BACT</name>
<sequence length="91" mass="9992">MCAVVVGGMDRLKRDYIDTAKRLGIRLKVFTGKENVIAPKMGQADLIVLFTNQVSHKAKKEVVSYAKANDIQLHMSHSCGISTLRSCLSNA</sequence>
<accession>A0A1T4VCK4</accession>
<reference evidence="2 3" key="1">
    <citation type="submission" date="2017-02" db="EMBL/GenBank/DDBJ databases">
        <authorList>
            <person name="Peterson S.W."/>
        </authorList>
    </citation>
    <scope>NUCLEOTIDE SEQUENCE [LARGE SCALE GENOMIC DNA]</scope>
    <source>
        <strain evidence="2 3">DSM 18034</strain>
    </source>
</reference>
<dbReference type="InterPro" id="IPR016772">
    <property type="entry name" value="UCP020408"/>
</dbReference>
<dbReference type="STRING" id="1121442.SAMN02745702_00004"/>
<gene>
    <name evidence="2" type="ORF">SAMN02745702_00004</name>
</gene>
<proteinExistence type="inferred from homology"/>
<dbReference type="RefSeq" id="WP_078683342.1">
    <property type="nucleotide sequence ID" value="NZ_FUYA01000001.1"/>
</dbReference>
<evidence type="ECO:0000256" key="1">
    <source>
        <dbReference type="ARBA" id="ARBA00007189"/>
    </source>
</evidence>
<dbReference type="AlphaFoldDB" id="A0A1T4VCK4"/>
<dbReference type="OrthoDB" id="5396775at2"/>
<evidence type="ECO:0008006" key="4">
    <source>
        <dbReference type="Google" id="ProtNLM"/>
    </source>
</evidence>
<dbReference type="Pfam" id="PF10087">
    <property type="entry name" value="DUF2325"/>
    <property type="match status" value="1"/>
</dbReference>
<protein>
    <recommendedName>
        <fullName evidence="4">DUF2325 domain-containing protein</fullName>
    </recommendedName>
</protein>
<keyword evidence="3" id="KW-1185">Reference proteome</keyword>
<evidence type="ECO:0000313" key="3">
    <source>
        <dbReference type="Proteomes" id="UP000189733"/>
    </source>
</evidence>
<organism evidence="2 3">
    <name type="scientific">Desulfobaculum bizertense DSM 18034</name>
    <dbReference type="NCBI Taxonomy" id="1121442"/>
    <lineage>
        <taxon>Bacteria</taxon>
        <taxon>Pseudomonadati</taxon>
        <taxon>Thermodesulfobacteriota</taxon>
        <taxon>Desulfovibrionia</taxon>
        <taxon>Desulfovibrionales</taxon>
        <taxon>Desulfovibrionaceae</taxon>
        <taxon>Desulfobaculum</taxon>
    </lineage>
</organism>
<comment type="similarity">
    <text evidence="1">Belongs to the UPF0751 family.</text>
</comment>